<dbReference type="AlphaFoldDB" id="A0A433UJ03"/>
<name>A0A433UJ03_9CYAN</name>
<dbReference type="RefSeq" id="WP_127087457.1">
    <property type="nucleotide sequence ID" value="NZ_RSCL01000055.1"/>
</dbReference>
<reference evidence="1" key="2">
    <citation type="journal article" date="2019" name="Genome Biol. Evol.">
        <title>Day and night: Metabolic profiles and evolutionary relationships of six axenic non-marine cyanobacteria.</title>
        <authorList>
            <person name="Will S.E."/>
            <person name="Henke P."/>
            <person name="Boedeker C."/>
            <person name="Huang S."/>
            <person name="Brinkmann H."/>
            <person name="Rohde M."/>
            <person name="Jarek M."/>
            <person name="Friedl T."/>
            <person name="Seufert S."/>
            <person name="Schumacher M."/>
            <person name="Overmann J."/>
            <person name="Neumann-Schaal M."/>
            <person name="Petersen J."/>
        </authorList>
    </citation>
    <scope>NUCLEOTIDE SEQUENCE [LARGE SCALE GENOMIC DNA]</scope>
    <source>
        <strain evidence="1">PCC 7102</strain>
    </source>
</reference>
<sequence length="70" mass="8214">MSDELRLQQQHEFLSFFEYVLKDQVLFGKFMDVLDNSEEMIYLAAEYGFPLERAAIKPGVARVLDILKQE</sequence>
<keyword evidence="2" id="KW-1185">Reference proteome</keyword>
<comment type="caution">
    <text evidence="1">The sequence shown here is derived from an EMBL/GenBank/DDBJ whole genome shotgun (WGS) entry which is preliminary data.</text>
</comment>
<evidence type="ECO:0008006" key="3">
    <source>
        <dbReference type="Google" id="ProtNLM"/>
    </source>
</evidence>
<evidence type="ECO:0000313" key="2">
    <source>
        <dbReference type="Proteomes" id="UP000271624"/>
    </source>
</evidence>
<protein>
    <recommendedName>
        <fullName evidence="3">Nif11 domain-containing protein</fullName>
    </recommendedName>
</protein>
<dbReference type="OrthoDB" id="9892077at2"/>
<organism evidence="1 2">
    <name type="scientific">Dulcicalothrix desertica PCC 7102</name>
    <dbReference type="NCBI Taxonomy" id="232991"/>
    <lineage>
        <taxon>Bacteria</taxon>
        <taxon>Bacillati</taxon>
        <taxon>Cyanobacteriota</taxon>
        <taxon>Cyanophyceae</taxon>
        <taxon>Nostocales</taxon>
        <taxon>Calotrichaceae</taxon>
        <taxon>Dulcicalothrix</taxon>
    </lineage>
</organism>
<reference evidence="1" key="1">
    <citation type="submission" date="2018-12" db="EMBL/GenBank/DDBJ databases">
        <authorList>
            <person name="Will S."/>
            <person name="Neumann-Schaal M."/>
            <person name="Henke P."/>
        </authorList>
    </citation>
    <scope>NUCLEOTIDE SEQUENCE</scope>
    <source>
        <strain evidence="1">PCC 7102</strain>
    </source>
</reference>
<gene>
    <name evidence="1" type="ORF">DSM106972_095430</name>
</gene>
<evidence type="ECO:0000313" key="1">
    <source>
        <dbReference type="EMBL" id="RUS93784.1"/>
    </source>
</evidence>
<proteinExistence type="predicted"/>
<accession>A0A433UJ03</accession>
<dbReference type="Proteomes" id="UP000271624">
    <property type="component" value="Unassembled WGS sequence"/>
</dbReference>
<dbReference type="EMBL" id="RSCL01000055">
    <property type="protein sequence ID" value="RUS93784.1"/>
    <property type="molecule type" value="Genomic_DNA"/>
</dbReference>